<feature type="domain" description="TROVE" evidence="8">
    <location>
        <begin position="18"/>
        <end position="324"/>
    </location>
</feature>
<dbReference type="InterPro" id="IPR008858">
    <property type="entry name" value="TROVE_dom"/>
</dbReference>
<keyword evidence="5" id="KW-0694">RNA-binding</keyword>
<dbReference type="Pfam" id="PF05731">
    <property type="entry name" value="TROVE"/>
    <property type="match status" value="2"/>
</dbReference>
<dbReference type="SUPFAM" id="SSF53300">
    <property type="entry name" value="vWA-like"/>
    <property type="match status" value="1"/>
</dbReference>
<dbReference type="InterPro" id="IPR040322">
    <property type="entry name" value="TROVE2"/>
</dbReference>
<dbReference type="GO" id="GO:0046872">
    <property type="term" value="F:metal ion binding"/>
    <property type="evidence" value="ECO:0007669"/>
    <property type="project" value="UniProtKB-KW"/>
</dbReference>
<dbReference type="Proteomes" id="UP000202786">
    <property type="component" value="Segment"/>
</dbReference>
<proteinExistence type="inferred from homology"/>
<dbReference type="PANTHER" id="PTHR14202:SF0">
    <property type="entry name" value="RNA-BINDING PROTEIN RO60"/>
    <property type="match status" value="1"/>
</dbReference>
<evidence type="ECO:0000256" key="7">
    <source>
        <dbReference type="SAM" id="MobiDB-lite"/>
    </source>
</evidence>
<feature type="region of interest" description="Disordered" evidence="7">
    <location>
        <begin position="1"/>
        <end position="30"/>
    </location>
</feature>
<organism evidence="9 10">
    <name type="scientific">Halogranum tailed virus 1</name>
    <dbReference type="NCBI Taxonomy" id="1273749"/>
    <lineage>
        <taxon>Viruses</taxon>
        <taxon>Duplodnaviria</taxon>
        <taxon>Heunggongvirae</taxon>
        <taxon>Uroviricota</taxon>
        <taxon>Caudoviricetes</taxon>
        <taxon>Thumleimavirales</taxon>
        <taxon>Halomagnusviridae</taxon>
        <taxon>Hagravirus</taxon>
        <taxon>Hagravirus capitaneum</taxon>
        <taxon>Hagravirus HGTV1</taxon>
    </lineage>
</organism>
<dbReference type="Gene3D" id="3.40.50.410">
    <property type="entry name" value="von Willebrand factor, type A domain"/>
    <property type="match status" value="1"/>
</dbReference>
<keyword evidence="10" id="KW-1185">Reference proteome</keyword>
<dbReference type="InterPro" id="IPR037214">
    <property type="entry name" value="TROVE_dom_sf"/>
</dbReference>
<reference evidence="9 10" key="1">
    <citation type="submission" date="2012-12" db="EMBL/GenBank/DDBJ databases">
        <authorList>
            <person name="Sencilo A."/>
            <person name="Jacobs-Sera D."/>
            <person name="Russell D.A."/>
            <person name="Ko C."/>
            <person name="Atanasova N."/>
            <person name="Osterlund E."/>
            <person name="Oksanen H.M."/>
            <person name="Bamford D.H."/>
            <person name="Hatfull G.F."/>
            <person name="Roine E."/>
            <person name="Hendrix R.W."/>
        </authorList>
    </citation>
    <scope>NUCLEOTIDE SEQUENCE [LARGE SCALE GENOMIC DNA]</scope>
</reference>
<evidence type="ECO:0000256" key="3">
    <source>
        <dbReference type="ARBA" id="ARBA00022490"/>
    </source>
</evidence>
<dbReference type="PANTHER" id="PTHR14202">
    <property type="entry name" value="60 KDA RIBONUCLEOPROTEIN SSA/RO"/>
    <property type="match status" value="1"/>
</dbReference>
<keyword evidence="4" id="KW-0479">Metal-binding</keyword>
<evidence type="ECO:0000256" key="6">
    <source>
        <dbReference type="ARBA" id="ARBA00023274"/>
    </source>
</evidence>
<dbReference type="RefSeq" id="YP_008059305.1">
    <property type="nucleotide sequence ID" value="NC_021328.1"/>
</dbReference>
<keyword evidence="6" id="KW-0687">Ribonucleoprotein</keyword>
<accession>R4TL80</accession>
<name>R4TL80_9CAUD</name>
<dbReference type="InterPro" id="IPR056800">
    <property type="entry name" value="vWA_Ro60"/>
</dbReference>
<dbReference type="KEGG" id="vg:16194142"/>
<evidence type="ECO:0000313" key="10">
    <source>
        <dbReference type="Proteomes" id="UP000202786"/>
    </source>
</evidence>
<comment type="subcellular location">
    <subcellularLocation>
        <location evidence="1">Cytoplasm</location>
    </subcellularLocation>
</comment>
<dbReference type="GO" id="GO:0003723">
    <property type="term" value="F:RNA binding"/>
    <property type="evidence" value="ECO:0007669"/>
    <property type="project" value="UniProtKB-KW"/>
</dbReference>
<sequence>MGINYNDTKETVAERTEKDNYEGGEAYSPDSPEVALTKNVLTNLLEDSYYESAEDSLDDVRTEFDRVADVNPEFVLKLAKYARQSENLRQVPQLLLVLSANDDRTKGYVRSYAEGVIQRADEPLEVLAMQVSLYGKSIPNPLKKGIEDALHNFNEYQFAKWDRPSREWQYRDLLNLVHPRPRDEERDAIFEQIALGELDSHPDVDPLKQSDTWENEMSEAGKEGRSQAEVWREQLEENEDGYSMPIFARVRNVRNMLDAGLSGEEIFGDVTDEWVRNSQMYPFRFYQAYKAVKQSRDTPNDKNALEFLENAMEVATENLPDVFENTFTAVDVSGSMRSSVSGDSELQCMEIATLFGAMMLERQSDVGVFASDFAEINADPRNPLVTNAEKMQSVGVGGSTNGWKVLRGLRNEDRSYERIIVFTDMQLWNDSTWRTNTSFKDEWDAYKAENPNASLYLIDLQHYGDLVTPEGAHDVYNMSGWSEQVLDFIEKVENVDGMIQEIESVEPAR</sequence>
<dbReference type="GO" id="GO:1990904">
    <property type="term" value="C:ribonucleoprotein complex"/>
    <property type="evidence" value="ECO:0007669"/>
    <property type="project" value="UniProtKB-KW"/>
</dbReference>
<evidence type="ECO:0000256" key="4">
    <source>
        <dbReference type="ARBA" id="ARBA00022723"/>
    </source>
</evidence>
<dbReference type="InterPro" id="IPR036465">
    <property type="entry name" value="vWFA_dom_sf"/>
</dbReference>
<keyword evidence="3" id="KW-0963">Cytoplasm</keyword>
<dbReference type="PROSITE" id="PS50988">
    <property type="entry name" value="TROVE"/>
    <property type="match status" value="1"/>
</dbReference>
<evidence type="ECO:0000256" key="2">
    <source>
        <dbReference type="ARBA" id="ARBA00007814"/>
    </source>
</evidence>
<dbReference type="SUPFAM" id="SSF140864">
    <property type="entry name" value="TROVE domain-like"/>
    <property type="match status" value="1"/>
</dbReference>
<protein>
    <recommendedName>
        <fullName evidence="8">TROVE domain-containing protein</fullName>
    </recommendedName>
</protein>
<evidence type="ECO:0000256" key="1">
    <source>
        <dbReference type="ARBA" id="ARBA00004496"/>
    </source>
</evidence>
<dbReference type="EMBL" id="KC292026">
    <property type="protein sequence ID" value="AGM11427.1"/>
    <property type="molecule type" value="Genomic_DNA"/>
</dbReference>
<evidence type="ECO:0000313" key="9">
    <source>
        <dbReference type="EMBL" id="AGM11427.1"/>
    </source>
</evidence>
<gene>
    <name evidence="9" type="primary">129</name>
    <name evidence="9" type="ORF">HGTV1_129</name>
</gene>
<dbReference type="Pfam" id="PF25045">
    <property type="entry name" value="vWA_Ro60"/>
    <property type="match status" value="1"/>
</dbReference>
<feature type="compositionally biased region" description="Basic and acidic residues" evidence="7">
    <location>
        <begin position="7"/>
        <end position="21"/>
    </location>
</feature>
<dbReference type="GeneID" id="16194142"/>
<evidence type="ECO:0000259" key="8">
    <source>
        <dbReference type="PROSITE" id="PS50988"/>
    </source>
</evidence>
<evidence type="ECO:0000256" key="5">
    <source>
        <dbReference type="ARBA" id="ARBA00022884"/>
    </source>
</evidence>
<comment type="similarity">
    <text evidence="2">Belongs to the Ro 60 kDa family.</text>
</comment>